<reference evidence="2" key="1">
    <citation type="submission" date="2021-09" db="EMBL/GenBank/DDBJ databases">
        <title>Genome of Aequorivita sp. strain F64183.</title>
        <authorList>
            <person name="Wang Y."/>
        </authorList>
    </citation>
    <scope>NUCLEOTIDE SEQUENCE</scope>
    <source>
        <strain evidence="2">F64183</strain>
    </source>
</reference>
<dbReference type="Proteomes" id="UP001139462">
    <property type="component" value="Unassembled WGS sequence"/>
</dbReference>
<feature type="binding site" evidence="1">
    <location>
        <position position="137"/>
    </location>
    <ligand>
        <name>Zn(2+)</name>
        <dbReference type="ChEBI" id="CHEBI:29105"/>
    </ligand>
</feature>
<feature type="binding site" evidence="1">
    <location>
        <position position="101"/>
    </location>
    <ligand>
        <name>Zn(2+)</name>
        <dbReference type="ChEBI" id="CHEBI:29105"/>
    </ligand>
</feature>
<name>A0A9X1QZ88_9FLAO</name>
<keyword evidence="1" id="KW-0862">Zinc</keyword>
<sequence>MKTAKIESLLQKSNVRPTAMRILVYNFLLENEAAKSLTDLENYFDKSDRTTLYRTIKTFEDKGVVHQIDDGTGTTKYALCEQGCNCQIETDLHLHFYCNICDETVCLTDRKIPNINLPDGYTAEDANLVIKGRCEKCPE</sequence>
<dbReference type="InterPro" id="IPR002481">
    <property type="entry name" value="FUR"/>
</dbReference>
<dbReference type="GO" id="GO:0003700">
    <property type="term" value="F:DNA-binding transcription factor activity"/>
    <property type="evidence" value="ECO:0007669"/>
    <property type="project" value="InterPro"/>
</dbReference>
<dbReference type="PANTHER" id="PTHR33202:SF22">
    <property type="entry name" value="HYDROGEN PEROXIDE SENSITIVE REPRESSOR"/>
    <property type="match status" value="1"/>
</dbReference>
<dbReference type="GO" id="GO:1900376">
    <property type="term" value="P:regulation of secondary metabolite biosynthetic process"/>
    <property type="evidence" value="ECO:0007669"/>
    <property type="project" value="TreeGrafter"/>
</dbReference>
<dbReference type="PANTHER" id="PTHR33202">
    <property type="entry name" value="ZINC UPTAKE REGULATION PROTEIN"/>
    <property type="match status" value="1"/>
</dbReference>
<dbReference type="RefSeq" id="WP_237606997.1">
    <property type="nucleotide sequence ID" value="NZ_JAIRBB010000002.1"/>
</dbReference>
<gene>
    <name evidence="2" type="ORF">K8344_04110</name>
</gene>
<comment type="caution">
    <text evidence="2">The sequence shown here is derived from an EMBL/GenBank/DDBJ whole genome shotgun (WGS) entry which is preliminary data.</text>
</comment>
<dbReference type="Gene3D" id="1.10.10.10">
    <property type="entry name" value="Winged helix-like DNA-binding domain superfamily/Winged helix DNA-binding domain"/>
    <property type="match status" value="1"/>
</dbReference>
<feature type="binding site" evidence="1">
    <location>
        <position position="134"/>
    </location>
    <ligand>
        <name>Zn(2+)</name>
        <dbReference type="ChEBI" id="CHEBI:29105"/>
    </ligand>
</feature>
<evidence type="ECO:0000313" key="2">
    <source>
        <dbReference type="EMBL" id="MCG2430295.1"/>
    </source>
</evidence>
<dbReference type="AlphaFoldDB" id="A0A9X1QZ88"/>
<proteinExistence type="predicted"/>
<keyword evidence="1" id="KW-0479">Metal-binding</keyword>
<protein>
    <submittedName>
        <fullName evidence="2">Transcriptional repressor</fullName>
    </submittedName>
</protein>
<dbReference type="Pfam" id="PF01475">
    <property type="entry name" value="FUR"/>
    <property type="match status" value="1"/>
</dbReference>
<dbReference type="SUPFAM" id="SSF46785">
    <property type="entry name" value="Winged helix' DNA-binding domain"/>
    <property type="match status" value="1"/>
</dbReference>
<comment type="cofactor">
    <cofactor evidence="1">
        <name>Zn(2+)</name>
        <dbReference type="ChEBI" id="CHEBI:29105"/>
    </cofactor>
    <text evidence="1">Binds 1 zinc ion per subunit.</text>
</comment>
<dbReference type="InterPro" id="IPR036388">
    <property type="entry name" value="WH-like_DNA-bd_sf"/>
</dbReference>
<feature type="binding site" evidence="1">
    <location>
        <position position="98"/>
    </location>
    <ligand>
        <name>Zn(2+)</name>
        <dbReference type="ChEBI" id="CHEBI:29105"/>
    </ligand>
</feature>
<dbReference type="GO" id="GO:0045892">
    <property type="term" value="P:negative regulation of DNA-templated transcription"/>
    <property type="evidence" value="ECO:0007669"/>
    <property type="project" value="TreeGrafter"/>
</dbReference>
<evidence type="ECO:0000313" key="3">
    <source>
        <dbReference type="Proteomes" id="UP001139462"/>
    </source>
</evidence>
<dbReference type="GO" id="GO:0000976">
    <property type="term" value="F:transcription cis-regulatory region binding"/>
    <property type="evidence" value="ECO:0007669"/>
    <property type="project" value="TreeGrafter"/>
</dbReference>
<accession>A0A9X1QZ88</accession>
<dbReference type="GO" id="GO:0008270">
    <property type="term" value="F:zinc ion binding"/>
    <property type="evidence" value="ECO:0007669"/>
    <property type="project" value="TreeGrafter"/>
</dbReference>
<dbReference type="EMBL" id="JAIRBB010000002">
    <property type="protein sequence ID" value="MCG2430295.1"/>
    <property type="molecule type" value="Genomic_DNA"/>
</dbReference>
<keyword evidence="3" id="KW-1185">Reference proteome</keyword>
<dbReference type="InterPro" id="IPR036390">
    <property type="entry name" value="WH_DNA-bd_sf"/>
</dbReference>
<evidence type="ECO:0000256" key="1">
    <source>
        <dbReference type="PIRSR" id="PIRSR602481-1"/>
    </source>
</evidence>
<organism evidence="2 3">
    <name type="scientific">Aequorivita xiaoshiensis</name>
    <dbReference type="NCBI Taxonomy" id="2874476"/>
    <lineage>
        <taxon>Bacteria</taxon>
        <taxon>Pseudomonadati</taxon>
        <taxon>Bacteroidota</taxon>
        <taxon>Flavobacteriia</taxon>
        <taxon>Flavobacteriales</taxon>
        <taxon>Flavobacteriaceae</taxon>
        <taxon>Aequorivita</taxon>
    </lineage>
</organism>